<comment type="caution">
    <text evidence="2">The sequence shown here is derived from an EMBL/GenBank/DDBJ whole genome shotgun (WGS) entry which is preliminary data.</text>
</comment>
<dbReference type="PANTHER" id="PTHR33627">
    <property type="entry name" value="TRANSPOSASE"/>
    <property type="match status" value="1"/>
</dbReference>
<evidence type="ECO:0000259" key="1">
    <source>
        <dbReference type="Pfam" id="PF13546"/>
    </source>
</evidence>
<reference evidence="2 3" key="1">
    <citation type="submission" date="2018-09" db="EMBL/GenBank/DDBJ databases">
        <authorList>
            <person name="Zhu H."/>
        </authorList>
    </citation>
    <scope>NUCLEOTIDE SEQUENCE [LARGE SCALE GENOMIC DNA]</scope>
    <source>
        <strain evidence="2 3">K1S02-61</strain>
    </source>
</reference>
<dbReference type="EMBL" id="QYUP01000116">
    <property type="protein sequence ID" value="RJG15541.1"/>
    <property type="molecule type" value="Genomic_DNA"/>
</dbReference>
<dbReference type="RefSeq" id="WP_119811176.1">
    <property type="nucleotide sequence ID" value="NZ_QYUP01000116.1"/>
</dbReference>
<evidence type="ECO:0000313" key="2">
    <source>
        <dbReference type="EMBL" id="RJG15541.1"/>
    </source>
</evidence>
<evidence type="ECO:0000313" key="3">
    <source>
        <dbReference type="Proteomes" id="UP000284006"/>
    </source>
</evidence>
<sequence>MANLAELDIYLEHLCEALGHMDRRASLKDYCKGLMLPIARKSVEPLAAHIEPIRVRARHQSLHHFVAKSAWSDNAVLASVCDHVKPLLVTDTGHYWIIDDTGFPKKGKHSVGVARQYCGQLGKQDNCQVAVSLSLATELGSMPIAYQLYLPKDWASDPERRAVAGVPEEIAFATKPEIALEQLRGALESGTPPGVVLADAGYGDDTGFRDGITELGMLYAVGIRPATTVWAPGTAPLPPKAWSGRGIRPTRLRREVGNEPVSVKALAMSLPSQAYRSVIWREGSNTNLSSRFAAVRVRPAHRDYLGTEMRAEEWLLIEWPEGDVEPLKYFLSTAPDDATLEQIVFVTKMRWRIERDYQELKQEFGLGHYEGRGWRGFHHHATLCIAAYGFLTMQRLKHPGAKKNTAEPKTPGLPNDYVARGSRASAASCV</sequence>
<gene>
    <name evidence="2" type="ORF">D3872_13080</name>
</gene>
<dbReference type="Pfam" id="PF13546">
    <property type="entry name" value="DDE_5"/>
    <property type="match status" value="1"/>
</dbReference>
<organism evidence="2 3">
    <name type="scientific">Massilia cavernae</name>
    <dbReference type="NCBI Taxonomy" id="2320864"/>
    <lineage>
        <taxon>Bacteria</taxon>
        <taxon>Pseudomonadati</taxon>
        <taxon>Pseudomonadota</taxon>
        <taxon>Betaproteobacteria</taxon>
        <taxon>Burkholderiales</taxon>
        <taxon>Oxalobacteraceae</taxon>
        <taxon>Telluria group</taxon>
        <taxon>Massilia</taxon>
    </lineage>
</organism>
<dbReference type="InterPro" id="IPR038721">
    <property type="entry name" value="IS701-like_DDE_dom"/>
</dbReference>
<accession>A0A418XSP7</accession>
<dbReference type="NCBIfam" id="NF033540">
    <property type="entry name" value="transpos_IS701"/>
    <property type="match status" value="1"/>
</dbReference>
<dbReference type="InterPro" id="IPR012337">
    <property type="entry name" value="RNaseH-like_sf"/>
</dbReference>
<dbReference type="OrthoDB" id="583339at2"/>
<keyword evidence="3" id="KW-1185">Reference proteome</keyword>
<dbReference type="PANTHER" id="PTHR33627:SF1">
    <property type="entry name" value="TRANSPOSASE"/>
    <property type="match status" value="1"/>
</dbReference>
<name>A0A418XSP7_9BURK</name>
<dbReference type="InterPro" id="IPR039365">
    <property type="entry name" value="IS701-like"/>
</dbReference>
<dbReference type="SUPFAM" id="SSF53098">
    <property type="entry name" value="Ribonuclease H-like"/>
    <property type="match status" value="1"/>
</dbReference>
<proteinExistence type="predicted"/>
<feature type="domain" description="Transposase IS701-like DDE" evidence="1">
    <location>
        <begin position="14"/>
        <end position="285"/>
    </location>
</feature>
<protein>
    <submittedName>
        <fullName evidence="2">IS701 family transposase</fullName>
    </submittedName>
</protein>
<dbReference type="Proteomes" id="UP000284006">
    <property type="component" value="Unassembled WGS sequence"/>
</dbReference>
<dbReference type="AlphaFoldDB" id="A0A418XSP7"/>